<comment type="caution">
    <text evidence="1">The sequence shown here is derived from an EMBL/GenBank/DDBJ whole genome shotgun (WGS) entry which is preliminary data.</text>
</comment>
<protein>
    <submittedName>
        <fullName evidence="1">Uncharacterized protein</fullName>
    </submittedName>
</protein>
<evidence type="ECO:0000313" key="1">
    <source>
        <dbReference type="EMBL" id="KRY62719.1"/>
    </source>
</evidence>
<accession>A0A0V1DMC7</accession>
<organism evidence="1 2">
    <name type="scientific">Trichinella zimbabwensis</name>
    <dbReference type="NCBI Taxonomy" id="268475"/>
    <lineage>
        <taxon>Eukaryota</taxon>
        <taxon>Metazoa</taxon>
        <taxon>Ecdysozoa</taxon>
        <taxon>Nematoda</taxon>
        <taxon>Enoplea</taxon>
        <taxon>Dorylaimia</taxon>
        <taxon>Trichinellida</taxon>
        <taxon>Trichinellidae</taxon>
        <taxon>Trichinella</taxon>
    </lineage>
</organism>
<proteinExistence type="predicted"/>
<gene>
    <name evidence="1" type="ORF">T11_8715</name>
</gene>
<keyword evidence="2" id="KW-1185">Reference proteome</keyword>
<dbReference type="EMBL" id="JYDP01009365">
    <property type="protein sequence ID" value="KRY62719.1"/>
    <property type="molecule type" value="Genomic_DNA"/>
</dbReference>
<evidence type="ECO:0000313" key="2">
    <source>
        <dbReference type="Proteomes" id="UP000055024"/>
    </source>
</evidence>
<dbReference type="Proteomes" id="UP000055024">
    <property type="component" value="Unassembled WGS sequence"/>
</dbReference>
<reference evidence="1 2" key="1">
    <citation type="submission" date="2015-01" db="EMBL/GenBank/DDBJ databases">
        <title>Evolution of Trichinella species and genotypes.</title>
        <authorList>
            <person name="Korhonen P.K."/>
            <person name="Edoardo P."/>
            <person name="Giuseppe L.R."/>
            <person name="Gasser R.B."/>
        </authorList>
    </citation>
    <scope>NUCLEOTIDE SEQUENCE [LARGE SCALE GENOMIC DNA]</scope>
    <source>
        <strain evidence="1">ISS1029</strain>
    </source>
</reference>
<dbReference type="AlphaFoldDB" id="A0A0V1DMC7"/>
<sequence>MPCLAMLLRCVAEGRAIALLTWRAPAGVKRANLFALI</sequence>
<name>A0A0V1DMC7_9BILA</name>